<keyword evidence="6" id="KW-1185">Reference proteome</keyword>
<evidence type="ECO:0000313" key="5">
    <source>
        <dbReference type="EMBL" id="CAL1533447.1"/>
    </source>
</evidence>
<evidence type="ECO:0000256" key="3">
    <source>
        <dbReference type="ARBA" id="ARBA00023134"/>
    </source>
</evidence>
<dbReference type="InterPro" id="IPR045058">
    <property type="entry name" value="GIMA/IAN/Toc"/>
</dbReference>
<proteinExistence type="inferred from homology"/>
<dbReference type="EMBL" id="CAXITT010000143">
    <property type="protein sequence ID" value="CAL1533447.1"/>
    <property type="molecule type" value="Genomic_DNA"/>
</dbReference>
<dbReference type="PROSITE" id="PS51720">
    <property type="entry name" value="G_AIG1"/>
    <property type="match status" value="1"/>
</dbReference>
<comment type="caution">
    <text evidence="5">The sequence shown here is derived from an EMBL/GenBank/DDBJ whole genome shotgun (WGS) entry which is preliminary data.</text>
</comment>
<dbReference type="PANTHER" id="PTHR10903">
    <property type="entry name" value="GTPASE, IMAP FAMILY MEMBER-RELATED"/>
    <property type="match status" value="1"/>
</dbReference>
<sequence>MDEAKVSFNFLIVGNTGKGKSATGNTITGQRSFETSLGVNSLTNDIERVDSIHDGRKLTVVDSPGFIDSRLSPTEYLPVYFDYMNKAMRASPQGYHAFLFVVRYGVRLTREDEVTFNALRHCFGEEYFTRYGVLVVTFSDMYDPEENNGKSFSNWIHTEGGRLKEMKNKFGGRVVLFDNKNKDEAKRKAQVDHLIEIVDQLSVLDSGYSPEHFYLASDQRERYLVEDKLPRIKLEVNKEIDLAHEKLEKIASGETENRLTQLHSVRTTLVNLLTNIRHQDRDTGVLNGEMTAIQKVVDKIQQWIDSL</sequence>
<evidence type="ECO:0000256" key="2">
    <source>
        <dbReference type="ARBA" id="ARBA00022741"/>
    </source>
</evidence>
<dbReference type="Pfam" id="PF04548">
    <property type="entry name" value="AIG1"/>
    <property type="match status" value="1"/>
</dbReference>
<name>A0AAV2HI72_LYMST</name>
<gene>
    <name evidence="5" type="ORF">GSLYS_00007417001</name>
</gene>
<protein>
    <recommendedName>
        <fullName evidence="4">AIG1-type G domain-containing protein</fullName>
    </recommendedName>
</protein>
<evidence type="ECO:0000256" key="1">
    <source>
        <dbReference type="ARBA" id="ARBA00008535"/>
    </source>
</evidence>
<feature type="non-terminal residue" evidence="5">
    <location>
        <position position="307"/>
    </location>
</feature>
<dbReference type="PANTHER" id="PTHR10903:SF184">
    <property type="entry name" value="GTP-BINDING PROTEIN A"/>
    <property type="match status" value="1"/>
</dbReference>
<evidence type="ECO:0000259" key="4">
    <source>
        <dbReference type="PROSITE" id="PS51720"/>
    </source>
</evidence>
<keyword evidence="2" id="KW-0547">Nucleotide-binding</keyword>
<dbReference type="Gene3D" id="3.40.50.300">
    <property type="entry name" value="P-loop containing nucleotide triphosphate hydrolases"/>
    <property type="match status" value="1"/>
</dbReference>
<comment type="similarity">
    <text evidence="1">Belongs to the TRAFAC class TrmE-Era-EngA-EngB-Septin-like GTPase superfamily. AIG1/Toc34/Toc159-like paraseptin GTPase family. IAN subfamily.</text>
</comment>
<reference evidence="5 6" key="1">
    <citation type="submission" date="2024-04" db="EMBL/GenBank/DDBJ databases">
        <authorList>
            <consortium name="Genoscope - CEA"/>
            <person name="William W."/>
        </authorList>
    </citation>
    <scope>NUCLEOTIDE SEQUENCE [LARGE SCALE GENOMIC DNA]</scope>
</reference>
<dbReference type="Proteomes" id="UP001497497">
    <property type="component" value="Unassembled WGS sequence"/>
</dbReference>
<dbReference type="GO" id="GO:0005525">
    <property type="term" value="F:GTP binding"/>
    <property type="evidence" value="ECO:0007669"/>
    <property type="project" value="UniProtKB-KW"/>
</dbReference>
<dbReference type="AlphaFoldDB" id="A0AAV2HI72"/>
<organism evidence="5 6">
    <name type="scientific">Lymnaea stagnalis</name>
    <name type="common">Great pond snail</name>
    <name type="synonym">Helix stagnalis</name>
    <dbReference type="NCBI Taxonomy" id="6523"/>
    <lineage>
        <taxon>Eukaryota</taxon>
        <taxon>Metazoa</taxon>
        <taxon>Spiralia</taxon>
        <taxon>Lophotrochozoa</taxon>
        <taxon>Mollusca</taxon>
        <taxon>Gastropoda</taxon>
        <taxon>Heterobranchia</taxon>
        <taxon>Euthyneura</taxon>
        <taxon>Panpulmonata</taxon>
        <taxon>Hygrophila</taxon>
        <taxon>Lymnaeoidea</taxon>
        <taxon>Lymnaeidae</taxon>
        <taxon>Lymnaea</taxon>
    </lineage>
</organism>
<dbReference type="SUPFAM" id="SSF52540">
    <property type="entry name" value="P-loop containing nucleoside triphosphate hydrolases"/>
    <property type="match status" value="1"/>
</dbReference>
<dbReference type="InterPro" id="IPR006703">
    <property type="entry name" value="G_AIG1"/>
</dbReference>
<feature type="domain" description="AIG1-type G" evidence="4">
    <location>
        <begin position="5"/>
        <end position="217"/>
    </location>
</feature>
<dbReference type="InterPro" id="IPR027417">
    <property type="entry name" value="P-loop_NTPase"/>
</dbReference>
<evidence type="ECO:0000313" key="6">
    <source>
        <dbReference type="Proteomes" id="UP001497497"/>
    </source>
</evidence>
<keyword evidence="3" id="KW-0342">GTP-binding</keyword>
<accession>A0AAV2HI72</accession>